<feature type="transmembrane region" description="Helical" evidence="1">
    <location>
        <begin position="48"/>
        <end position="66"/>
    </location>
</feature>
<proteinExistence type="predicted"/>
<evidence type="ECO:0000313" key="2">
    <source>
        <dbReference type="EMBL" id="AWA30137.1"/>
    </source>
</evidence>
<dbReference type="AlphaFoldDB" id="A0A2S0RDW6"/>
<name>A0A2S0RDW6_9FLAO</name>
<dbReference type="Proteomes" id="UP000244193">
    <property type="component" value="Chromosome"/>
</dbReference>
<sequence>MKNNLRMYSLLLFVTFFLCYLEWADKSAFLFQAQYDLLFKNDKASLVHPLILGPAIGQLLLLFSLWKPDRRTVLCGMLLLGLLALMVLITGIFSGNWKIILSVMPFGMVSGVFVLKYKRLKTQKF</sequence>
<feature type="transmembrane region" description="Helical" evidence="1">
    <location>
        <begin position="73"/>
        <end position="93"/>
    </location>
</feature>
<keyword evidence="1" id="KW-0812">Transmembrane</keyword>
<reference evidence="2 3" key="1">
    <citation type="submission" date="2018-04" db="EMBL/GenBank/DDBJ databases">
        <title>Genome sequencing of Flavobacterium sp. HYN0048.</title>
        <authorList>
            <person name="Yi H."/>
            <person name="Baek C."/>
        </authorList>
    </citation>
    <scope>NUCLEOTIDE SEQUENCE [LARGE SCALE GENOMIC DNA]</scope>
    <source>
        <strain evidence="2 3">HYN0048</strain>
    </source>
</reference>
<gene>
    <name evidence="2" type="ORF">HYN48_08620</name>
</gene>
<dbReference type="EMBL" id="CP028811">
    <property type="protein sequence ID" value="AWA30137.1"/>
    <property type="molecule type" value="Genomic_DNA"/>
</dbReference>
<dbReference type="KEGG" id="fmg:HYN48_08620"/>
<organism evidence="2 3">
    <name type="scientific">Flavobacterium magnum</name>
    <dbReference type="NCBI Taxonomy" id="2162713"/>
    <lineage>
        <taxon>Bacteria</taxon>
        <taxon>Pseudomonadati</taxon>
        <taxon>Bacteroidota</taxon>
        <taxon>Flavobacteriia</taxon>
        <taxon>Flavobacteriales</taxon>
        <taxon>Flavobacteriaceae</taxon>
        <taxon>Flavobacterium</taxon>
    </lineage>
</organism>
<feature type="transmembrane region" description="Helical" evidence="1">
    <location>
        <begin position="99"/>
        <end position="117"/>
    </location>
</feature>
<keyword evidence="3" id="KW-1185">Reference proteome</keyword>
<accession>A0A2S0RDW6</accession>
<protein>
    <submittedName>
        <fullName evidence="2">Uncharacterized protein</fullName>
    </submittedName>
</protein>
<keyword evidence="1" id="KW-0472">Membrane</keyword>
<evidence type="ECO:0000256" key="1">
    <source>
        <dbReference type="SAM" id="Phobius"/>
    </source>
</evidence>
<keyword evidence="1" id="KW-1133">Transmembrane helix</keyword>
<evidence type="ECO:0000313" key="3">
    <source>
        <dbReference type="Proteomes" id="UP000244193"/>
    </source>
</evidence>